<protein>
    <recommendedName>
        <fullName evidence="8">Partial AB-hydrolase lipase domain-containing protein</fullName>
    </recommendedName>
</protein>
<keyword evidence="6" id="KW-0325">Glycoprotein</keyword>
<keyword evidence="3" id="KW-0378">Hydrolase</keyword>
<evidence type="ECO:0000256" key="3">
    <source>
        <dbReference type="ARBA" id="ARBA00022801"/>
    </source>
</evidence>
<reference evidence="9" key="2">
    <citation type="submission" date="2015-06" db="UniProtKB">
        <authorList>
            <consortium name="EnsemblMetazoa"/>
        </authorList>
    </citation>
    <scope>IDENTIFICATION</scope>
</reference>
<dbReference type="InterPro" id="IPR029058">
    <property type="entry name" value="AB_hydrolase_fold"/>
</dbReference>
<feature type="domain" description="Partial AB-hydrolase lipase" evidence="8">
    <location>
        <begin position="34"/>
        <end position="88"/>
    </location>
</feature>
<dbReference type="HOGENOM" id="CLU_596325_0_0_1"/>
<dbReference type="AlphaFoldDB" id="T1JZF8"/>
<dbReference type="InterPro" id="IPR006693">
    <property type="entry name" value="AB_hydrolase_lipase"/>
</dbReference>
<organism evidence="9 10">
    <name type="scientific">Tetranychus urticae</name>
    <name type="common">Two-spotted spider mite</name>
    <dbReference type="NCBI Taxonomy" id="32264"/>
    <lineage>
        <taxon>Eukaryota</taxon>
        <taxon>Metazoa</taxon>
        <taxon>Ecdysozoa</taxon>
        <taxon>Arthropoda</taxon>
        <taxon>Chelicerata</taxon>
        <taxon>Arachnida</taxon>
        <taxon>Acari</taxon>
        <taxon>Acariformes</taxon>
        <taxon>Trombidiformes</taxon>
        <taxon>Prostigmata</taxon>
        <taxon>Eleutherengona</taxon>
        <taxon>Raphignathae</taxon>
        <taxon>Tetranychoidea</taxon>
        <taxon>Tetranychidae</taxon>
        <taxon>Tetranychus</taxon>
    </lineage>
</organism>
<feature type="signal peptide" evidence="7">
    <location>
        <begin position="1"/>
        <end position="19"/>
    </location>
</feature>
<comment type="similarity">
    <text evidence="1">Belongs to the AB hydrolase superfamily. Lipase family.</text>
</comment>
<evidence type="ECO:0000256" key="6">
    <source>
        <dbReference type="ARBA" id="ARBA00023180"/>
    </source>
</evidence>
<keyword evidence="10" id="KW-1185">Reference proteome</keyword>
<dbReference type="EMBL" id="CAEY01001120">
    <property type="status" value="NOT_ANNOTATED_CDS"/>
    <property type="molecule type" value="Genomic_DNA"/>
</dbReference>
<dbReference type="eggNOG" id="KOG2624">
    <property type="taxonomic scope" value="Eukaryota"/>
</dbReference>
<keyword evidence="2 7" id="KW-0732">Signal</keyword>
<proteinExistence type="inferred from homology"/>
<keyword evidence="4" id="KW-0442">Lipid degradation</keyword>
<evidence type="ECO:0000256" key="5">
    <source>
        <dbReference type="ARBA" id="ARBA00023098"/>
    </source>
</evidence>
<keyword evidence="5" id="KW-0443">Lipid metabolism</keyword>
<evidence type="ECO:0000313" key="10">
    <source>
        <dbReference type="Proteomes" id="UP000015104"/>
    </source>
</evidence>
<dbReference type="EnsemblMetazoa" id="tetur03g03800.1">
    <property type="protein sequence ID" value="tetur03g03800.1"/>
    <property type="gene ID" value="tetur03g03800"/>
</dbReference>
<evidence type="ECO:0000259" key="8">
    <source>
        <dbReference type="Pfam" id="PF04083"/>
    </source>
</evidence>
<sequence>MRQLKIAFGLFLLFHLSKCCVFPRDEDEFRTTCQLIESRHFICEEHKVVTEDGYILTLHRIVHPNASSAHLEPVLLGHGLGASSSCWIFAAPGENNLGFVLANQGWDTWLANFRGTRYSQQHVKLNNGPGKYWRFSFDEMIKYDTPAFIHFILNKTGRATLAYIGHSQGTTIMTGFLSTNPGYGKVIKPYIALAPVAYVENTSAAIRLLADIPNAVSLLSLYDGPVDKDHALIKLISSLACNPLDSLCSGFFLLFGGINPNSLNGRVYVYIRQQDTVSSQDLVHYGQNIADRNFEFYNPNPVGILSPVGLISILTPISMTSLQPKVAAYPLEDIISLDIHLIASCNDYLAVSEDIDRLVRKLKACDLWKLNGLVVDILESYRTGHWKSSLGYSSKEEEIESLCRSSCPATNTITNIFGSNTPRIVDGLNDVLGGLGSSVLRSANLKTLTSAIAPALAIF</sequence>
<dbReference type="GO" id="GO:0016787">
    <property type="term" value="F:hydrolase activity"/>
    <property type="evidence" value="ECO:0007669"/>
    <property type="project" value="UniProtKB-KW"/>
</dbReference>
<dbReference type="FunFam" id="3.40.50.1820:FF:000057">
    <property type="entry name" value="Lipase"/>
    <property type="match status" value="1"/>
</dbReference>
<accession>T1JZF8</accession>
<evidence type="ECO:0000256" key="7">
    <source>
        <dbReference type="SAM" id="SignalP"/>
    </source>
</evidence>
<dbReference type="GO" id="GO:0016042">
    <property type="term" value="P:lipid catabolic process"/>
    <property type="evidence" value="ECO:0007669"/>
    <property type="project" value="UniProtKB-KW"/>
</dbReference>
<reference evidence="10" key="1">
    <citation type="submission" date="2011-08" db="EMBL/GenBank/DDBJ databases">
        <authorList>
            <person name="Rombauts S."/>
        </authorList>
    </citation>
    <scope>NUCLEOTIDE SEQUENCE</scope>
    <source>
        <strain evidence="10">London</strain>
    </source>
</reference>
<evidence type="ECO:0000256" key="4">
    <source>
        <dbReference type="ARBA" id="ARBA00022963"/>
    </source>
</evidence>
<dbReference type="Pfam" id="PF04083">
    <property type="entry name" value="Abhydro_lipase"/>
    <property type="match status" value="1"/>
</dbReference>
<dbReference type="PANTHER" id="PTHR11005">
    <property type="entry name" value="LYSOSOMAL ACID LIPASE-RELATED"/>
    <property type="match status" value="1"/>
</dbReference>
<evidence type="ECO:0000313" key="9">
    <source>
        <dbReference type="EnsemblMetazoa" id="tetur03g03800.1"/>
    </source>
</evidence>
<dbReference type="Gene3D" id="3.40.50.1820">
    <property type="entry name" value="alpha/beta hydrolase"/>
    <property type="match status" value="1"/>
</dbReference>
<feature type="chain" id="PRO_5004580800" description="Partial AB-hydrolase lipase domain-containing protein" evidence="7">
    <location>
        <begin position="20"/>
        <end position="459"/>
    </location>
</feature>
<evidence type="ECO:0000256" key="2">
    <source>
        <dbReference type="ARBA" id="ARBA00022729"/>
    </source>
</evidence>
<dbReference type="SUPFAM" id="SSF53474">
    <property type="entry name" value="alpha/beta-Hydrolases"/>
    <property type="match status" value="1"/>
</dbReference>
<evidence type="ECO:0000256" key="1">
    <source>
        <dbReference type="ARBA" id="ARBA00010701"/>
    </source>
</evidence>
<name>T1JZF8_TETUR</name>
<dbReference type="Proteomes" id="UP000015104">
    <property type="component" value="Unassembled WGS sequence"/>
</dbReference>